<dbReference type="EMBL" id="JAMXQV010000031">
    <property type="protein sequence ID" value="MCR6489198.1"/>
    <property type="molecule type" value="Genomic_DNA"/>
</dbReference>
<evidence type="ECO:0000256" key="1">
    <source>
        <dbReference type="SAM" id="MobiDB-lite"/>
    </source>
</evidence>
<accession>A0A9X2NKS4</accession>
<feature type="compositionally biased region" description="Polar residues" evidence="1">
    <location>
        <begin position="31"/>
        <end position="41"/>
    </location>
</feature>
<sequence length="55" mass="6388">MQRSLDGLPDFRGRGLQERVTELFRRHRKTSTGQLADNNPGRNRCHGQSEEREHG</sequence>
<protein>
    <submittedName>
        <fullName evidence="2">Uncharacterized protein</fullName>
    </submittedName>
</protein>
<proteinExistence type="predicted"/>
<keyword evidence="3" id="KW-1185">Reference proteome</keyword>
<gene>
    <name evidence="2" type="ORF">M8542_40890</name>
</gene>
<name>A0A9X2NKS4_9PSEU</name>
<organism evidence="2 3">
    <name type="scientific">Amycolatopsis iheyensis</name>
    <dbReference type="NCBI Taxonomy" id="2945988"/>
    <lineage>
        <taxon>Bacteria</taxon>
        <taxon>Bacillati</taxon>
        <taxon>Actinomycetota</taxon>
        <taxon>Actinomycetes</taxon>
        <taxon>Pseudonocardiales</taxon>
        <taxon>Pseudonocardiaceae</taxon>
        <taxon>Amycolatopsis</taxon>
    </lineage>
</organism>
<evidence type="ECO:0000313" key="3">
    <source>
        <dbReference type="Proteomes" id="UP001144096"/>
    </source>
</evidence>
<dbReference type="Proteomes" id="UP001144096">
    <property type="component" value="Unassembled WGS sequence"/>
</dbReference>
<reference evidence="2" key="1">
    <citation type="submission" date="2022-06" db="EMBL/GenBank/DDBJ databases">
        <title>Amycolatopsis iheyaensis sp. nov., a new species of the genus Amycolatopsis isolated from soil in Iheya island, Japan.</title>
        <authorList>
            <person name="Ngamcharungchit C."/>
            <person name="Kanto H."/>
            <person name="Take A."/>
            <person name="Intra B."/>
            <person name="Matsumoto A."/>
            <person name="Panbangred W."/>
            <person name="Inahashi Y."/>
        </authorList>
    </citation>
    <scope>NUCLEOTIDE SEQUENCE</scope>
    <source>
        <strain evidence="2">OK19-0408</strain>
    </source>
</reference>
<dbReference type="AlphaFoldDB" id="A0A9X2NKS4"/>
<feature type="region of interest" description="Disordered" evidence="1">
    <location>
        <begin position="25"/>
        <end position="55"/>
    </location>
</feature>
<dbReference type="RefSeq" id="WP_257925772.1">
    <property type="nucleotide sequence ID" value="NZ_JAMXQV010000031.1"/>
</dbReference>
<evidence type="ECO:0000313" key="2">
    <source>
        <dbReference type="EMBL" id="MCR6489198.1"/>
    </source>
</evidence>
<comment type="caution">
    <text evidence="2">The sequence shown here is derived from an EMBL/GenBank/DDBJ whole genome shotgun (WGS) entry which is preliminary data.</text>
</comment>